<evidence type="ECO:0000313" key="16">
    <source>
        <dbReference type="Proteomes" id="UP000242180"/>
    </source>
</evidence>
<accession>A0A1X2HCS5</accession>
<evidence type="ECO:0000256" key="9">
    <source>
        <dbReference type="ARBA" id="ARBA00023136"/>
    </source>
</evidence>
<comment type="subcellular location">
    <subcellularLocation>
        <location evidence="1">Membrane</location>
        <topology evidence="1">Multi-pass membrane protein</topology>
    </subcellularLocation>
</comment>
<keyword evidence="7 14" id="KW-1133">Transmembrane helix</keyword>
<evidence type="ECO:0000256" key="3">
    <source>
        <dbReference type="ARBA" id="ARBA00019082"/>
    </source>
</evidence>
<dbReference type="Pfam" id="PF10998">
    <property type="entry name" value="DUF2838"/>
    <property type="match status" value="1"/>
</dbReference>
<evidence type="ECO:0000256" key="2">
    <source>
        <dbReference type="ARBA" id="ARBA00006675"/>
    </source>
</evidence>
<name>A0A1X2HCS5_SYNRA</name>
<proteinExistence type="inferred from homology"/>
<dbReference type="GO" id="GO:0016020">
    <property type="term" value="C:membrane"/>
    <property type="evidence" value="ECO:0007669"/>
    <property type="project" value="UniProtKB-SubCell"/>
</dbReference>
<keyword evidence="12" id="KW-0012">Acyltransferase</keyword>
<feature type="coiled-coil region" evidence="13">
    <location>
        <begin position="2"/>
        <end position="55"/>
    </location>
</feature>
<evidence type="ECO:0000256" key="11">
    <source>
        <dbReference type="ARBA" id="ARBA00023264"/>
    </source>
</evidence>
<keyword evidence="13" id="KW-0175">Coiled coil</keyword>
<gene>
    <name evidence="15" type="ORF">BCR43DRAFT_474410</name>
</gene>
<feature type="transmembrane region" description="Helical" evidence="14">
    <location>
        <begin position="153"/>
        <end position="174"/>
    </location>
</feature>
<dbReference type="PANTHER" id="PTHR31201:SF1">
    <property type="entry name" value="GLYCEROPHOSPHOCHOLINE ACYLTRANSFERASE 1"/>
    <property type="match status" value="1"/>
</dbReference>
<evidence type="ECO:0000256" key="6">
    <source>
        <dbReference type="ARBA" id="ARBA00022692"/>
    </source>
</evidence>
<dbReference type="OMA" id="WKRRVPT"/>
<dbReference type="GO" id="GO:0016746">
    <property type="term" value="F:acyltransferase activity"/>
    <property type="evidence" value="ECO:0007669"/>
    <property type="project" value="UniProtKB-KW"/>
</dbReference>
<dbReference type="EMBL" id="MCGN01000005">
    <property type="protein sequence ID" value="ORY96597.1"/>
    <property type="molecule type" value="Genomic_DNA"/>
</dbReference>
<dbReference type="GO" id="GO:0006656">
    <property type="term" value="P:phosphatidylcholine biosynthetic process"/>
    <property type="evidence" value="ECO:0007669"/>
    <property type="project" value="TreeGrafter"/>
</dbReference>
<feature type="transmembrane region" description="Helical" evidence="14">
    <location>
        <begin position="127"/>
        <end position="147"/>
    </location>
</feature>
<feature type="transmembrane region" description="Helical" evidence="14">
    <location>
        <begin position="240"/>
        <end position="260"/>
    </location>
</feature>
<dbReference type="Proteomes" id="UP000242180">
    <property type="component" value="Unassembled WGS sequence"/>
</dbReference>
<comment type="caution">
    <text evidence="15">The sequence shown here is derived from an EMBL/GenBank/DDBJ whole genome shotgun (WGS) entry which is preliminary data.</text>
</comment>
<evidence type="ECO:0000256" key="13">
    <source>
        <dbReference type="SAM" id="Coils"/>
    </source>
</evidence>
<reference evidence="15 16" key="1">
    <citation type="submission" date="2016-07" db="EMBL/GenBank/DDBJ databases">
        <title>Pervasive Adenine N6-methylation of Active Genes in Fungi.</title>
        <authorList>
            <consortium name="DOE Joint Genome Institute"/>
            <person name="Mondo S.J."/>
            <person name="Dannebaum R.O."/>
            <person name="Kuo R.C."/>
            <person name="Labutti K."/>
            <person name="Haridas S."/>
            <person name="Kuo A."/>
            <person name="Salamov A."/>
            <person name="Ahrendt S.R."/>
            <person name="Lipzen A."/>
            <person name="Sullivan W."/>
            <person name="Andreopoulos W.B."/>
            <person name="Clum A."/>
            <person name="Lindquist E."/>
            <person name="Daum C."/>
            <person name="Ramamoorthy G.K."/>
            <person name="Gryganskyi A."/>
            <person name="Culley D."/>
            <person name="Magnuson J.K."/>
            <person name="James T.Y."/>
            <person name="O'Malley M.A."/>
            <person name="Stajich J.E."/>
            <person name="Spatafora J.W."/>
            <person name="Visel A."/>
            <person name="Grigoriev I.V."/>
        </authorList>
    </citation>
    <scope>NUCLEOTIDE SEQUENCE [LARGE SCALE GENOMIC DNA]</scope>
    <source>
        <strain evidence="15 16">NRRL 2496</strain>
    </source>
</reference>
<evidence type="ECO:0000313" key="15">
    <source>
        <dbReference type="EMBL" id="ORY96597.1"/>
    </source>
</evidence>
<evidence type="ECO:0000256" key="10">
    <source>
        <dbReference type="ARBA" id="ARBA00023209"/>
    </source>
</evidence>
<keyword evidence="4" id="KW-0444">Lipid biosynthesis</keyword>
<evidence type="ECO:0000256" key="7">
    <source>
        <dbReference type="ARBA" id="ARBA00022989"/>
    </source>
</evidence>
<evidence type="ECO:0000256" key="8">
    <source>
        <dbReference type="ARBA" id="ARBA00023098"/>
    </source>
</evidence>
<evidence type="ECO:0000256" key="1">
    <source>
        <dbReference type="ARBA" id="ARBA00004141"/>
    </source>
</evidence>
<sequence>MIDMLSAALEQVTHQLNEKRREFRARSTEWTTKTKDRLRSQTVRLEDRRARIQERLLKHYDALNDRMNRDAKTVRLRDKISFVVGVGNACITPALAARLPEWIPIFYTVQSVYLLSLRYLIYKVKKWHYFIFDLCYFVNAMTLLYLWCFRSSTPLFLATFCLTNGPVAWAIITWRNSLVFHSLDKVTSVFIHIFPPLVTYTIRWLPKLQSSACHQASTAYRDAAFPALINGSTMSFRDCMVYSTIAYIIWQILYYVFIIVRRREKVESGLRITSYSWLLNDSNGRKGMIQKLSFAFGAPYKIHMFMLLQLVYSVVTVVPTYFLYQHFWLHTLFLCSIFTASVFNGASYYIEVFSRRYVREVESVVQKSSSADGVISGENKSKTT</sequence>
<comment type="similarity">
    <text evidence="2">Belongs to the GPC1 family.</text>
</comment>
<keyword evidence="11" id="KW-1208">Phospholipid metabolism</keyword>
<dbReference type="PANTHER" id="PTHR31201">
    <property type="entry name" value="OS01G0585100 PROTEIN"/>
    <property type="match status" value="1"/>
</dbReference>
<evidence type="ECO:0000256" key="5">
    <source>
        <dbReference type="ARBA" id="ARBA00022679"/>
    </source>
</evidence>
<keyword evidence="6 14" id="KW-0812">Transmembrane</keyword>
<keyword evidence="16" id="KW-1185">Reference proteome</keyword>
<keyword evidence="5" id="KW-0808">Transferase</keyword>
<evidence type="ECO:0000256" key="12">
    <source>
        <dbReference type="ARBA" id="ARBA00023315"/>
    </source>
</evidence>
<dbReference type="OrthoDB" id="406287at2759"/>
<organism evidence="15 16">
    <name type="scientific">Syncephalastrum racemosum</name>
    <name type="common">Filamentous fungus</name>
    <dbReference type="NCBI Taxonomy" id="13706"/>
    <lineage>
        <taxon>Eukaryota</taxon>
        <taxon>Fungi</taxon>
        <taxon>Fungi incertae sedis</taxon>
        <taxon>Mucoromycota</taxon>
        <taxon>Mucoromycotina</taxon>
        <taxon>Mucoromycetes</taxon>
        <taxon>Mucorales</taxon>
        <taxon>Syncephalastraceae</taxon>
        <taxon>Syncephalastrum</taxon>
    </lineage>
</organism>
<feature type="transmembrane region" description="Helical" evidence="14">
    <location>
        <begin position="292"/>
        <end position="315"/>
    </location>
</feature>
<dbReference type="FunCoup" id="A0A1X2HCS5">
    <property type="interactions" value="41"/>
</dbReference>
<dbReference type="AlphaFoldDB" id="A0A1X2HCS5"/>
<dbReference type="InParanoid" id="A0A1X2HCS5"/>
<keyword evidence="9 14" id="KW-0472">Membrane</keyword>
<keyword evidence="10" id="KW-0594">Phospholipid biosynthesis</keyword>
<protein>
    <recommendedName>
        <fullName evidence="3">Glycerophosphocholine acyltransferase 1</fullName>
    </recommendedName>
</protein>
<dbReference type="STRING" id="13706.A0A1X2HCS5"/>
<evidence type="ECO:0000256" key="14">
    <source>
        <dbReference type="SAM" id="Phobius"/>
    </source>
</evidence>
<dbReference type="InterPro" id="IPR021261">
    <property type="entry name" value="GPCAT"/>
</dbReference>
<evidence type="ECO:0000256" key="4">
    <source>
        <dbReference type="ARBA" id="ARBA00022516"/>
    </source>
</evidence>
<keyword evidence="8" id="KW-0443">Lipid metabolism</keyword>
<feature type="transmembrane region" description="Helical" evidence="14">
    <location>
        <begin position="327"/>
        <end position="350"/>
    </location>
</feature>